<keyword evidence="8" id="KW-0238">DNA-binding</keyword>
<evidence type="ECO:0000256" key="10">
    <source>
        <dbReference type="ARBA" id="ARBA00023242"/>
    </source>
</evidence>
<proteinExistence type="inferred from homology"/>
<dbReference type="eggNOG" id="KOG0387">
    <property type="taxonomic scope" value="Eukaryota"/>
</dbReference>
<sequence length="1221" mass="137333">MDLETRSQDDPSAESEVLEAQRNTADTSASNTPDAVITSCPVKAEPDGSVPGTDEASRLRELQADIRDQDDLERDISRQADKLLMEQADERDQKRLEKTTLEKNKLEVQILKLHQRLSQPVGTSARVRLENELSKLESRNSSLENDLKEIQQRMDERHEGLEAGIQPTRTGRMPNESRRDYLIRTGKITPFSRMGVGPNEGPLASLHDALIDAEDERDEKEALEQLKDRLTVSHRNLVRPGFDFDESAESEVAPVADRPKKRRKLEQAARRKEKKPRTREESDSMGADEESQDEDESADYVASEDQESLSEDEEDFFPEGKPTQRARQKATKTSDEMEDFAGLDDGDEKVYQSRIQSWVSRRSAARKRASKELKAEPDAEAIVDEDIPTEEEEWFMPHPTVPDVSYDNGYRLPGDINPYLFDYQKTGVQWLWELYQQKVGGIIGDEMGLGKTIQTIAFLAGLHYSKKLDGPIIVVCPATVMKQWVNEFHRWWPPFRVSILHTSGSGMINIRNESSREDALLSQSYSYGSRALTSNQKAARKVVKRVVEEGHVLVTTYSGIQTYAPFLIPVEWGCAILDEGHKIRNPNTSITIHCKELRTPHRVILSGTPMQNNLTELWSLFDFVFPMRLGTLVNFRNQFEFPIRQGGYANASNLQVQTAAKCAETLKDAISPYLLQRFKIDVAADLPKKTEQVLFCKLTKSQREAYETFLRSEDMQSILKGRRQVLYGVDILRKICNHPDLQNHKLESHQVGYGNGNRSGKMQVVKSLLELWRDTGHKTLLFAQHRIMLDILEKFVNSLSGFNHRRMDGTTPIQHRQAMVDEFNNDPNLHVFLLTTKVGGLGVNLTGADRVIIYDPDWNPSTDVQARERAWRLGQKREVSVYRLMTAGTIEEKIYHRQIFKQFLTNKILKDPKQRQTSFQLSDLYDLFSLGDEKPGSTETSKLFKDAEVTFQGDTDTSGQQSAGSQNASTTAHEEKKDIRKVVGVSSLEDYQGESEQPRDPDKGAGAANSESRIMEGIFARSGVHSALEHDQIVNGKRVVRADPKIIEAEAKRVASEAAEELRRAGEAARAVPIGTPTWTGQFGVAGKPEERPLPSAFGGRSSTTRRTAAGPSSASILANLSARATPPSRSRSATGSPAPGRTPTGVDFMTMIRDYILAQGGSVFTQMLIDHFNRYCTTPQRSAEFKEMLKTIAVLEKGGRNGRGQWSLKPEFAKKNVARP</sequence>
<feature type="domain" description="Helicase ATP-binding" evidence="13">
    <location>
        <begin position="432"/>
        <end position="627"/>
    </location>
</feature>
<dbReference type="InterPro" id="IPR014001">
    <property type="entry name" value="Helicase_ATP-bd"/>
</dbReference>
<feature type="region of interest" description="Disordered" evidence="12">
    <location>
        <begin position="1"/>
        <end position="56"/>
    </location>
</feature>
<dbReference type="GO" id="GO:0005634">
    <property type="term" value="C:nucleus"/>
    <property type="evidence" value="ECO:0007669"/>
    <property type="project" value="TreeGrafter"/>
</dbReference>
<dbReference type="OrthoDB" id="413460at2759"/>
<dbReference type="GO" id="GO:0008094">
    <property type="term" value="F:ATP-dependent activity, acting on DNA"/>
    <property type="evidence" value="ECO:0007669"/>
    <property type="project" value="TreeGrafter"/>
</dbReference>
<evidence type="ECO:0000313" key="15">
    <source>
        <dbReference type="EMBL" id="EAW13413.1"/>
    </source>
</evidence>
<dbReference type="InterPro" id="IPR000330">
    <property type="entry name" value="SNF2_N"/>
</dbReference>
<feature type="domain" description="Helicase C-terminal" evidence="14">
    <location>
        <begin position="763"/>
        <end position="925"/>
    </location>
</feature>
<dbReference type="SMART" id="SM00490">
    <property type="entry name" value="HELICc"/>
    <property type="match status" value="1"/>
</dbReference>
<evidence type="ECO:0000256" key="7">
    <source>
        <dbReference type="ARBA" id="ARBA00022840"/>
    </source>
</evidence>
<evidence type="ECO:0000259" key="14">
    <source>
        <dbReference type="PROSITE" id="PS51194"/>
    </source>
</evidence>
<dbReference type="CDD" id="cd18000">
    <property type="entry name" value="DEXHc_ERCC6"/>
    <property type="match status" value="1"/>
</dbReference>
<evidence type="ECO:0000256" key="2">
    <source>
        <dbReference type="ARBA" id="ARBA00007025"/>
    </source>
</evidence>
<feature type="compositionally biased region" description="Polar residues" evidence="12">
    <location>
        <begin position="21"/>
        <end position="33"/>
    </location>
</feature>
<keyword evidence="3" id="KW-0547">Nucleotide-binding</keyword>
<dbReference type="FunFam" id="3.40.50.10810:FF:000039">
    <property type="entry name" value="DNA repair protein Rhp26/Rad26"/>
    <property type="match status" value="1"/>
</dbReference>
<dbReference type="KEGG" id="act:ACLA_054600"/>
<dbReference type="Gene3D" id="3.40.50.300">
    <property type="entry name" value="P-loop containing nucleotide triphosphate hydrolases"/>
    <property type="match status" value="1"/>
</dbReference>
<evidence type="ECO:0000256" key="11">
    <source>
        <dbReference type="SAM" id="Coils"/>
    </source>
</evidence>
<feature type="region of interest" description="Disordered" evidence="12">
    <location>
        <begin position="248"/>
        <end position="341"/>
    </location>
</feature>
<keyword evidence="4" id="KW-0227">DNA damage</keyword>
<dbReference type="InterPro" id="IPR038718">
    <property type="entry name" value="SNF2-like_sf"/>
</dbReference>
<evidence type="ECO:0000256" key="8">
    <source>
        <dbReference type="ARBA" id="ARBA00023125"/>
    </source>
</evidence>
<comment type="similarity">
    <text evidence="2">Belongs to the SNF2/RAD54 helicase family.</text>
</comment>
<feature type="compositionally biased region" description="Low complexity" evidence="12">
    <location>
        <begin position="1122"/>
        <end position="1135"/>
    </location>
</feature>
<dbReference type="AlphaFoldDB" id="A1C989"/>
<feature type="compositionally biased region" description="Low complexity" evidence="12">
    <location>
        <begin position="957"/>
        <end position="971"/>
    </location>
</feature>
<feature type="region of interest" description="Disordered" evidence="12">
    <location>
        <begin position="990"/>
        <end position="1009"/>
    </location>
</feature>
<keyword evidence="16" id="KW-1185">Reference proteome</keyword>
<keyword evidence="10" id="KW-0539">Nucleus</keyword>
<dbReference type="GO" id="GO:0016787">
    <property type="term" value="F:hydrolase activity"/>
    <property type="evidence" value="ECO:0007669"/>
    <property type="project" value="UniProtKB-KW"/>
</dbReference>
<dbReference type="CDD" id="cd22254">
    <property type="entry name" value="CSB_WHD"/>
    <property type="match status" value="1"/>
</dbReference>
<feature type="compositionally biased region" description="Acidic residues" evidence="12">
    <location>
        <begin position="286"/>
        <end position="317"/>
    </location>
</feature>
<reference evidence="15 16" key="1">
    <citation type="journal article" date="2008" name="PLoS Genet.">
        <title>Genomic islands in the pathogenic filamentous fungus Aspergillus fumigatus.</title>
        <authorList>
            <person name="Fedorova N.D."/>
            <person name="Khaldi N."/>
            <person name="Joardar V.S."/>
            <person name="Maiti R."/>
            <person name="Amedeo P."/>
            <person name="Anderson M.J."/>
            <person name="Crabtree J."/>
            <person name="Silva J.C."/>
            <person name="Badger J.H."/>
            <person name="Albarraq A."/>
            <person name="Angiuoli S."/>
            <person name="Bussey H."/>
            <person name="Bowyer P."/>
            <person name="Cotty P.J."/>
            <person name="Dyer P.S."/>
            <person name="Egan A."/>
            <person name="Galens K."/>
            <person name="Fraser-Liggett C.M."/>
            <person name="Haas B.J."/>
            <person name="Inman J.M."/>
            <person name="Kent R."/>
            <person name="Lemieux S."/>
            <person name="Malavazi I."/>
            <person name="Orvis J."/>
            <person name="Roemer T."/>
            <person name="Ronning C.M."/>
            <person name="Sundaram J.P."/>
            <person name="Sutton G."/>
            <person name="Turner G."/>
            <person name="Venter J.C."/>
            <person name="White O.R."/>
            <person name="Whitty B.R."/>
            <person name="Youngman P."/>
            <person name="Wolfe K.H."/>
            <person name="Goldman G.H."/>
            <person name="Wortman J.R."/>
            <person name="Jiang B."/>
            <person name="Denning D.W."/>
            <person name="Nierman W.C."/>
        </authorList>
    </citation>
    <scope>NUCLEOTIDE SEQUENCE [LARGE SCALE GENOMIC DNA]</scope>
    <source>
        <strain evidence="16">ATCC 1007 / CBS 513.65 / DSM 816 / NCTC 3887 / NRRL 1</strain>
    </source>
</reference>
<keyword evidence="5" id="KW-0378">Hydrolase</keyword>
<evidence type="ECO:0000313" key="16">
    <source>
        <dbReference type="Proteomes" id="UP000006701"/>
    </source>
</evidence>
<evidence type="ECO:0000256" key="3">
    <source>
        <dbReference type="ARBA" id="ARBA00022741"/>
    </source>
</evidence>
<keyword evidence="11" id="KW-0175">Coiled coil</keyword>
<keyword evidence="7" id="KW-0067">ATP-binding</keyword>
<feature type="region of interest" description="Disordered" evidence="12">
    <location>
        <begin position="953"/>
        <end position="979"/>
    </location>
</feature>
<evidence type="ECO:0000256" key="1">
    <source>
        <dbReference type="ARBA" id="ARBA00004123"/>
    </source>
</evidence>
<evidence type="ECO:0000256" key="12">
    <source>
        <dbReference type="SAM" id="MobiDB-lite"/>
    </source>
</evidence>
<evidence type="ECO:0000256" key="4">
    <source>
        <dbReference type="ARBA" id="ARBA00022763"/>
    </source>
</evidence>
<dbReference type="Pfam" id="PF00176">
    <property type="entry name" value="SNF2-rel_dom"/>
    <property type="match status" value="1"/>
</dbReference>
<dbReference type="InterPro" id="IPR050496">
    <property type="entry name" value="SNF2_RAD54_helicase_repair"/>
</dbReference>
<dbReference type="SUPFAM" id="SSF52540">
    <property type="entry name" value="P-loop containing nucleoside triphosphate hydrolases"/>
    <property type="match status" value="2"/>
</dbReference>
<dbReference type="InterPro" id="IPR001650">
    <property type="entry name" value="Helicase_C-like"/>
</dbReference>
<dbReference type="HOGENOM" id="CLU_000315_7_0_1"/>
<dbReference type="Proteomes" id="UP000006701">
    <property type="component" value="Unassembled WGS sequence"/>
</dbReference>
<evidence type="ECO:0000256" key="5">
    <source>
        <dbReference type="ARBA" id="ARBA00022801"/>
    </source>
</evidence>
<dbReference type="STRING" id="344612.A1C989"/>
<name>A1C989_ASPCL</name>
<dbReference type="EMBL" id="DS027048">
    <property type="protein sequence ID" value="EAW13413.1"/>
    <property type="molecule type" value="Genomic_DNA"/>
</dbReference>
<dbReference type="Gene3D" id="3.40.50.10810">
    <property type="entry name" value="Tandem AAA-ATPase domain"/>
    <property type="match status" value="1"/>
</dbReference>
<dbReference type="PROSITE" id="PS51194">
    <property type="entry name" value="HELICASE_CTER"/>
    <property type="match status" value="1"/>
</dbReference>
<dbReference type="VEuPathDB" id="FungiDB:ACLA_054600"/>
<accession>A1C989</accession>
<dbReference type="OMA" id="PTWTGQF"/>
<keyword evidence="6" id="KW-0347">Helicase</keyword>
<dbReference type="Pfam" id="PF25875">
    <property type="entry name" value="WHD_Rad26_CSB"/>
    <property type="match status" value="1"/>
</dbReference>
<dbReference type="InterPro" id="IPR027417">
    <property type="entry name" value="P-loop_NTPase"/>
</dbReference>
<feature type="region of interest" description="Disordered" evidence="12">
    <location>
        <begin position="1080"/>
        <end position="1146"/>
    </location>
</feature>
<dbReference type="InterPro" id="IPR058951">
    <property type="entry name" value="WHD_Rad26_CSB-like"/>
</dbReference>
<dbReference type="GeneID" id="4707057"/>
<keyword evidence="9" id="KW-0234">DNA repair</keyword>
<comment type="subcellular location">
    <subcellularLocation>
        <location evidence="1">Nucleus</location>
    </subcellularLocation>
</comment>
<dbReference type="PANTHER" id="PTHR45629:SF7">
    <property type="entry name" value="DNA EXCISION REPAIR PROTEIN ERCC-6-RELATED"/>
    <property type="match status" value="1"/>
</dbReference>
<dbReference type="CDD" id="cd18793">
    <property type="entry name" value="SF2_C_SNF"/>
    <property type="match status" value="1"/>
</dbReference>
<feature type="coiled-coil region" evidence="11">
    <location>
        <begin position="84"/>
        <end position="153"/>
    </location>
</feature>
<evidence type="ECO:0000259" key="13">
    <source>
        <dbReference type="PROSITE" id="PS51192"/>
    </source>
</evidence>
<organism evidence="15 16">
    <name type="scientific">Aspergillus clavatus (strain ATCC 1007 / CBS 513.65 / DSM 816 / NCTC 3887 / NRRL 1 / QM 1276 / 107)</name>
    <dbReference type="NCBI Taxonomy" id="344612"/>
    <lineage>
        <taxon>Eukaryota</taxon>
        <taxon>Fungi</taxon>
        <taxon>Dikarya</taxon>
        <taxon>Ascomycota</taxon>
        <taxon>Pezizomycotina</taxon>
        <taxon>Eurotiomycetes</taxon>
        <taxon>Eurotiomycetidae</taxon>
        <taxon>Eurotiales</taxon>
        <taxon>Aspergillaceae</taxon>
        <taxon>Aspergillus</taxon>
        <taxon>Aspergillus subgen. Fumigati</taxon>
    </lineage>
</organism>
<dbReference type="PANTHER" id="PTHR45629">
    <property type="entry name" value="SNF2/RAD54 FAMILY MEMBER"/>
    <property type="match status" value="1"/>
</dbReference>
<gene>
    <name evidence="15" type="ORF">ACLA_054600</name>
</gene>
<protein>
    <submittedName>
        <fullName evidence="15">DNA repair protein Rhp26/Rad26, putative</fullName>
    </submittedName>
</protein>
<dbReference type="GO" id="GO:0005524">
    <property type="term" value="F:ATP binding"/>
    <property type="evidence" value="ECO:0007669"/>
    <property type="project" value="InterPro"/>
</dbReference>
<feature type="coiled-coil region" evidence="11">
    <location>
        <begin position="203"/>
        <end position="233"/>
    </location>
</feature>
<dbReference type="GO" id="GO:0006283">
    <property type="term" value="P:transcription-coupled nucleotide-excision repair"/>
    <property type="evidence" value="ECO:0007669"/>
    <property type="project" value="TreeGrafter"/>
</dbReference>
<dbReference type="InterPro" id="IPR049730">
    <property type="entry name" value="SNF2/RAD54-like_C"/>
</dbReference>
<dbReference type="RefSeq" id="XP_001274839.1">
    <property type="nucleotide sequence ID" value="XM_001274838.1"/>
</dbReference>
<evidence type="ECO:0000256" key="6">
    <source>
        <dbReference type="ARBA" id="ARBA00022806"/>
    </source>
</evidence>
<dbReference type="Pfam" id="PF00271">
    <property type="entry name" value="Helicase_C"/>
    <property type="match status" value="1"/>
</dbReference>
<dbReference type="PROSITE" id="PS51192">
    <property type="entry name" value="HELICASE_ATP_BIND_1"/>
    <property type="match status" value="1"/>
</dbReference>
<dbReference type="SMART" id="SM00487">
    <property type="entry name" value="DEXDc"/>
    <property type="match status" value="1"/>
</dbReference>
<feature type="compositionally biased region" description="Polar residues" evidence="12">
    <location>
        <begin position="1101"/>
        <end position="1119"/>
    </location>
</feature>
<evidence type="ECO:0000256" key="9">
    <source>
        <dbReference type="ARBA" id="ARBA00023204"/>
    </source>
</evidence>